<comment type="caution">
    <text evidence="1">The sequence shown here is derived from an EMBL/GenBank/DDBJ whole genome shotgun (WGS) entry which is preliminary data.</text>
</comment>
<keyword evidence="2" id="KW-1185">Reference proteome</keyword>
<gene>
    <name evidence="1" type="ORF">GSLYS_00021946001</name>
</gene>
<reference evidence="1 2" key="1">
    <citation type="submission" date="2024-04" db="EMBL/GenBank/DDBJ databases">
        <authorList>
            <consortium name="Genoscope - CEA"/>
            <person name="William W."/>
        </authorList>
    </citation>
    <scope>NUCLEOTIDE SEQUENCE [LARGE SCALE GENOMIC DNA]</scope>
</reference>
<feature type="non-terminal residue" evidence="1">
    <location>
        <position position="1"/>
    </location>
</feature>
<evidence type="ECO:0000313" key="2">
    <source>
        <dbReference type="Proteomes" id="UP001497497"/>
    </source>
</evidence>
<accession>A0AAV2IUR2</accession>
<feature type="non-terminal residue" evidence="1">
    <location>
        <position position="125"/>
    </location>
</feature>
<evidence type="ECO:0000313" key="1">
    <source>
        <dbReference type="EMBL" id="CAL1548629.1"/>
    </source>
</evidence>
<dbReference type="EMBL" id="CAXITT010001499">
    <property type="protein sequence ID" value="CAL1548629.1"/>
    <property type="molecule type" value="Genomic_DNA"/>
</dbReference>
<name>A0AAV2IUR2_LYMST</name>
<sequence length="125" mass="14256">VSCLARLHKHHLIKENRKAKDIIFNAILYQTKKYRNGTWSNADIHRDCSELGNFGIYCYGYGKFGAYSITDKKFELTGCPGCVLSVRLVVFDNELYACGRTSIHDANSTLFRLRGNVWGKVMELT</sequence>
<protein>
    <submittedName>
        <fullName evidence="1">Uncharacterized protein</fullName>
    </submittedName>
</protein>
<dbReference type="AlphaFoldDB" id="A0AAV2IUR2"/>
<organism evidence="1 2">
    <name type="scientific">Lymnaea stagnalis</name>
    <name type="common">Great pond snail</name>
    <name type="synonym">Helix stagnalis</name>
    <dbReference type="NCBI Taxonomy" id="6523"/>
    <lineage>
        <taxon>Eukaryota</taxon>
        <taxon>Metazoa</taxon>
        <taxon>Spiralia</taxon>
        <taxon>Lophotrochozoa</taxon>
        <taxon>Mollusca</taxon>
        <taxon>Gastropoda</taxon>
        <taxon>Heterobranchia</taxon>
        <taxon>Euthyneura</taxon>
        <taxon>Panpulmonata</taxon>
        <taxon>Hygrophila</taxon>
        <taxon>Lymnaeoidea</taxon>
        <taxon>Lymnaeidae</taxon>
        <taxon>Lymnaea</taxon>
    </lineage>
</organism>
<proteinExistence type="predicted"/>
<dbReference type="Proteomes" id="UP001497497">
    <property type="component" value="Unassembled WGS sequence"/>
</dbReference>